<reference evidence="3 4" key="1">
    <citation type="submission" date="2019-12" db="EMBL/GenBank/DDBJ databases">
        <authorList>
            <person name="Zhang Y.-J."/>
        </authorList>
    </citation>
    <scope>NUCLEOTIDE SEQUENCE [LARGE SCALE GENOMIC DNA]</scope>
    <source>
        <strain evidence="3 4">CY05</strain>
    </source>
</reference>
<dbReference type="Gene3D" id="3.60.10.10">
    <property type="entry name" value="Endonuclease/exonuclease/phosphatase"/>
    <property type="match status" value="1"/>
</dbReference>
<name>A0A6L6WE24_9RHOB</name>
<evidence type="ECO:0000256" key="1">
    <source>
        <dbReference type="SAM" id="Phobius"/>
    </source>
</evidence>
<comment type="caution">
    <text evidence="3">The sequence shown here is derived from an EMBL/GenBank/DDBJ whole genome shotgun (WGS) entry which is preliminary data.</text>
</comment>
<feature type="domain" description="Endonuclease/exonuclease/phosphatase" evidence="2">
    <location>
        <begin position="89"/>
        <end position="275"/>
    </location>
</feature>
<keyword evidence="4" id="KW-1185">Reference proteome</keyword>
<feature type="transmembrane region" description="Helical" evidence="1">
    <location>
        <begin position="5"/>
        <end position="25"/>
    </location>
</feature>
<accession>A0A6L6WE24</accession>
<dbReference type="Proteomes" id="UP000478892">
    <property type="component" value="Unassembled WGS sequence"/>
</dbReference>
<feature type="transmembrane region" description="Helical" evidence="1">
    <location>
        <begin position="57"/>
        <end position="75"/>
    </location>
</feature>
<gene>
    <name evidence="3" type="ORF">GO984_09940</name>
</gene>
<sequence length="304" mass="32674">MLRNFLLALVWIAAVLVVVGFLGSLHRAADSIAIVRPMLGIVCLLGVILGRALWDRAVFAAITLLAVSTTAVSFLPQPAGGDLRVYSKNLWFANAEVQTVAADIEAADVDVVMLQEVSDKNRSILGLLEPSFPHQHLCRFSGWSGIALASRHPFAGDPECSSWRAVLAAPVVVDGQRVWTVSAHVPWPWPHDSVQNEQAAEDVLSKLEGPIVIAGDFNIVPWSGRIERTAALTGTQLAGPARPTLYLRNIPLPIDLVLAPGGGAMEVRPNLGSDHAGVVADVALWNTVDRWQSLAELLLRDFGS</sequence>
<evidence type="ECO:0000313" key="4">
    <source>
        <dbReference type="Proteomes" id="UP000478892"/>
    </source>
</evidence>
<dbReference type="RefSeq" id="WP_157022369.1">
    <property type="nucleotide sequence ID" value="NZ_WQLV01000005.1"/>
</dbReference>
<keyword evidence="1" id="KW-0472">Membrane</keyword>
<evidence type="ECO:0000313" key="3">
    <source>
        <dbReference type="EMBL" id="MVO16133.1"/>
    </source>
</evidence>
<dbReference type="AlphaFoldDB" id="A0A6L6WE24"/>
<dbReference type="GO" id="GO:0003824">
    <property type="term" value="F:catalytic activity"/>
    <property type="evidence" value="ECO:0007669"/>
    <property type="project" value="InterPro"/>
</dbReference>
<keyword evidence="1" id="KW-1133">Transmembrane helix</keyword>
<evidence type="ECO:0000259" key="2">
    <source>
        <dbReference type="Pfam" id="PF03372"/>
    </source>
</evidence>
<keyword evidence="1" id="KW-0812">Transmembrane</keyword>
<dbReference type="SUPFAM" id="SSF56219">
    <property type="entry name" value="DNase I-like"/>
    <property type="match status" value="1"/>
</dbReference>
<protein>
    <recommendedName>
        <fullName evidence="2">Endonuclease/exonuclease/phosphatase domain-containing protein</fullName>
    </recommendedName>
</protein>
<dbReference type="InterPro" id="IPR036691">
    <property type="entry name" value="Endo/exonu/phosph_ase_sf"/>
</dbReference>
<dbReference type="InterPro" id="IPR005135">
    <property type="entry name" value="Endo/exonuclease/phosphatase"/>
</dbReference>
<feature type="transmembrane region" description="Helical" evidence="1">
    <location>
        <begin position="31"/>
        <end position="50"/>
    </location>
</feature>
<proteinExistence type="predicted"/>
<dbReference type="EMBL" id="WQLV01000005">
    <property type="protein sequence ID" value="MVO16133.1"/>
    <property type="molecule type" value="Genomic_DNA"/>
</dbReference>
<dbReference type="Pfam" id="PF03372">
    <property type="entry name" value="Exo_endo_phos"/>
    <property type="match status" value="1"/>
</dbReference>
<organism evidence="3 4">
    <name type="scientific">Parasedimentitalea huanghaiensis</name>
    <dbReference type="NCBI Taxonomy" id="2682100"/>
    <lineage>
        <taxon>Bacteria</taxon>
        <taxon>Pseudomonadati</taxon>
        <taxon>Pseudomonadota</taxon>
        <taxon>Alphaproteobacteria</taxon>
        <taxon>Rhodobacterales</taxon>
        <taxon>Paracoccaceae</taxon>
        <taxon>Parasedimentitalea</taxon>
    </lineage>
</organism>